<dbReference type="AlphaFoldDB" id="A0A6V7QJP6"/>
<reference evidence="2" key="1">
    <citation type="submission" date="2020-07" db="EMBL/GenBank/DDBJ databases">
        <authorList>
            <person name="Lin J."/>
        </authorList>
    </citation>
    <scope>NUCLEOTIDE SEQUENCE</scope>
</reference>
<dbReference type="PANTHER" id="PTHR47488:SF7">
    <property type="entry name" value="HEAVY METAL TRANSPORT_DETOXIFICATION SUPERFAMILY PROTEIN"/>
    <property type="match status" value="1"/>
</dbReference>
<dbReference type="GO" id="GO:1900150">
    <property type="term" value="P:regulation of defense response to fungus"/>
    <property type="evidence" value="ECO:0007669"/>
    <property type="project" value="InterPro"/>
</dbReference>
<dbReference type="PANTHER" id="PTHR47488">
    <property type="entry name" value="HEAVY METAL TRANSPORT/DETOXIFICATION SUPERFAMILY PROTEIN"/>
    <property type="match status" value="1"/>
</dbReference>
<accession>A0A6V7QJP6</accession>
<feature type="compositionally biased region" description="Basic residues" evidence="1">
    <location>
        <begin position="151"/>
        <end position="185"/>
    </location>
</feature>
<evidence type="ECO:0000256" key="1">
    <source>
        <dbReference type="SAM" id="MobiDB-lite"/>
    </source>
</evidence>
<proteinExistence type="predicted"/>
<sequence length="285" mass="31998">MATVAPQWLRPAFCNLKDFEVQQLYKAACLFLFPSLLSRWSLHQSVQAMLRSPYVLGRTFDIALKYKISTLIIKVDLECCHCYKKIRKVLCKLQGLKRKLLCMACDVITGIEIVPPPKPPDKPPTPPRRRRRSRVRRRWCVFFRRGRASHRHCARHHHRHRHRPRHRHRHRHRHLLPLRRRRVRGRGAAGSRARARARRRAPITEEESDATSAARAGRKTADRGPRTAAAAVAVLAAVPGAARSSPRPAAATVAVLAAVPGAPAAAARSSARKTLGPSAPPCDPT</sequence>
<protein>
    <submittedName>
        <fullName evidence="2">Uncharacterized protein</fullName>
    </submittedName>
</protein>
<name>A0A6V7QJP6_ANACO</name>
<gene>
    <name evidence="2" type="ORF">CB5_LOCUS26571</name>
</gene>
<dbReference type="EMBL" id="LR862136">
    <property type="protein sequence ID" value="CAD1843360.1"/>
    <property type="molecule type" value="Genomic_DNA"/>
</dbReference>
<feature type="region of interest" description="Disordered" evidence="1">
    <location>
        <begin position="151"/>
        <end position="225"/>
    </location>
</feature>
<feature type="region of interest" description="Disordered" evidence="1">
    <location>
        <begin position="261"/>
        <end position="285"/>
    </location>
</feature>
<organism evidence="2">
    <name type="scientific">Ananas comosus var. bracteatus</name>
    <name type="common">red pineapple</name>
    <dbReference type="NCBI Taxonomy" id="296719"/>
    <lineage>
        <taxon>Eukaryota</taxon>
        <taxon>Viridiplantae</taxon>
        <taxon>Streptophyta</taxon>
        <taxon>Embryophyta</taxon>
        <taxon>Tracheophyta</taxon>
        <taxon>Spermatophyta</taxon>
        <taxon>Magnoliopsida</taxon>
        <taxon>Liliopsida</taxon>
        <taxon>Poales</taxon>
        <taxon>Bromeliaceae</taxon>
        <taxon>Bromelioideae</taxon>
        <taxon>Ananas</taxon>
    </lineage>
</organism>
<dbReference type="InterPro" id="IPR044169">
    <property type="entry name" value="PI21"/>
</dbReference>
<evidence type="ECO:0000313" key="2">
    <source>
        <dbReference type="EMBL" id="CAD1843360.1"/>
    </source>
</evidence>